<reference evidence="9" key="1">
    <citation type="journal article" date="2014" name="Int. J. Syst. Evol. Microbiol.">
        <title>Complete genome sequence of Corynebacterium casei LMG S-19264T (=DSM 44701T), isolated from a smear-ripened cheese.</title>
        <authorList>
            <consortium name="US DOE Joint Genome Institute (JGI-PGF)"/>
            <person name="Walter F."/>
            <person name="Albersmeier A."/>
            <person name="Kalinowski J."/>
            <person name="Ruckert C."/>
        </authorList>
    </citation>
    <scope>NUCLEOTIDE SEQUENCE</scope>
    <source>
        <strain evidence="9">KCTC 23077</strain>
    </source>
</reference>
<dbReference type="Pfam" id="PF00082">
    <property type="entry name" value="Peptidase_S8"/>
    <property type="match status" value="1"/>
</dbReference>
<dbReference type="GO" id="GO:0004252">
    <property type="term" value="F:serine-type endopeptidase activity"/>
    <property type="evidence" value="ECO:0007669"/>
    <property type="project" value="UniProtKB-UniRule"/>
</dbReference>
<name>A0A918ST39_9GAMM</name>
<dbReference type="Gene3D" id="2.60.120.380">
    <property type="match status" value="1"/>
</dbReference>
<evidence type="ECO:0000313" key="10">
    <source>
        <dbReference type="Proteomes" id="UP000646426"/>
    </source>
</evidence>
<accession>A0A918ST39</accession>
<evidence type="ECO:0000313" key="9">
    <source>
        <dbReference type="EMBL" id="GHA70419.1"/>
    </source>
</evidence>
<evidence type="ECO:0000256" key="3">
    <source>
        <dbReference type="ARBA" id="ARBA00022801"/>
    </source>
</evidence>
<evidence type="ECO:0000256" key="2">
    <source>
        <dbReference type="ARBA" id="ARBA00022670"/>
    </source>
</evidence>
<keyword evidence="4 6" id="KW-0720">Serine protease</keyword>
<dbReference type="InterPro" id="IPR050131">
    <property type="entry name" value="Peptidase_S8_subtilisin-like"/>
</dbReference>
<keyword evidence="3 6" id="KW-0378">Hydrolase</keyword>
<dbReference type="InterPro" id="IPR023827">
    <property type="entry name" value="Peptidase_S8_Asp-AS"/>
</dbReference>
<comment type="caution">
    <text evidence="9">The sequence shown here is derived from an EMBL/GenBank/DDBJ whole genome shotgun (WGS) entry which is preliminary data.</text>
</comment>
<dbReference type="InterPro" id="IPR015500">
    <property type="entry name" value="Peptidase_S8_subtilisin-rel"/>
</dbReference>
<evidence type="ECO:0000256" key="6">
    <source>
        <dbReference type="PROSITE-ProRule" id="PRU01240"/>
    </source>
</evidence>
<dbReference type="PROSITE" id="PS00137">
    <property type="entry name" value="SUBTILASE_HIS"/>
    <property type="match status" value="1"/>
</dbReference>
<proteinExistence type="inferred from homology"/>
<evidence type="ECO:0000256" key="4">
    <source>
        <dbReference type="ARBA" id="ARBA00022825"/>
    </source>
</evidence>
<dbReference type="AlphaFoldDB" id="A0A918ST39"/>
<evidence type="ECO:0000259" key="8">
    <source>
        <dbReference type="Pfam" id="PF00082"/>
    </source>
</evidence>
<feature type="active site" description="Charge relay system" evidence="5 6">
    <location>
        <position position="395"/>
    </location>
</feature>
<feature type="active site" description="Charge relay system" evidence="5 6">
    <location>
        <position position="155"/>
    </location>
</feature>
<feature type="active site" description="Charge relay system" evidence="5 6">
    <location>
        <position position="202"/>
    </location>
</feature>
<feature type="domain" description="Peptidase S8/S53" evidence="8">
    <location>
        <begin position="146"/>
        <end position="432"/>
    </location>
</feature>
<comment type="similarity">
    <text evidence="1 6 7">Belongs to the peptidase S8 family.</text>
</comment>
<dbReference type="PANTHER" id="PTHR43806">
    <property type="entry name" value="PEPTIDASE S8"/>
    <property type="match status" value="1"/>
</dbReference>
<dbReference type="Gene3D" id="3.40.50.200">
    <property type="entry name" value="Peptidase S8/S53 domain"/>
    <property type="match status" value="1"/>
</dbReference>
<evidence type="ECO:0000256" key="7">
    <source>
        <dbReference type="RuleBase" id="RU003355"/>
    </source>
</evidence>
<dbReference type="PROSITE" id="PS51892">
    <property type="entry name" value="SUBTILASE"/>
    <property type="match status" value="1"/>
</dbReference>
<dbReference type="InterPro" id="IPR022398">
    <property type="entry name" value="Peptidase_S8_His-AS"/>
</dbReference>
<evidence type="ECO:0000256" key="5">
    <source>
        <dbReference type="PIRSR" id="PIRSR615500-1"/>
    </source>
</evidence>
<dbReference type="GO" id="GO:0006508">
    <property type="term" value="P:proteolysis"/>
    <property type="evidence" value="ECO:0007669"/>
    <property type="project" value="UniProtKB-KW"/>
</dbReference>
<dbReference type="Proteomes" id="UP000646426">
    <property type="component" value="Unassembled WGS sequence"/>
</dbReference>
<gene>
    <name evidence="9" type="ORF">GCM10007067_03210</name>
</gene>
<organism evidence="9 10">
    <name type="scientific">Cognatilysobacter bugurensis</name>
    <dbReference type="NCBI Taxonomy" id="543356"/>
    <lineage>
        <taxon>Bacteria</taxon>
        <taxon>Pseudomonadati</taxon>
        <taxon>Pseudomonadota</taxon>
        <taxon>Gammaproteobacteria</taxon>
        <taxon>Lysobacterales</taxon>
        <taxon>Lysobacteraceae</taxon>
        <taxon>Cognatilysobacter</taxon>
    </lineage>
</organism>
<dbReference type="InterPro" id="IPR000209">
    <property type="entry name" value="Peptidase_S8/S53_dom"/>
</dbReference>
<dbReference type="PROSITE" id="PS00136">
    <property type="entry name" value="SUBTILASE_ASP"/>
    <property type="match status" value="1"/>
</dbReference>
<sequence length="712" mass="74914">MAVRDGEAESRVIPLEAAPMRRRSVTHSALGLAIALGLGVSFTAQADALVSKDLEQRLATQSTHRVIVTFSDKAQMSRLANLTSQILPMKALPMAGALLTSSQVREVAQWDGVESIYFDAPLKYFNYDAGEITNGHKVHDGIGLSGKGITIAVLDSGVDATHPDLPQGTKVVQNVKLVGDLGIAGASAWVENVPNSDTSSGHGTHVAGTVGGTGAASINDSRRARAHDGIAPGAKLVGLGAGEGLSILYALMGFDYALANREKYGIDIITNSWGSSNSVYDPSNPINKASYEAYRQGMIVAFAAGNDGPAENTLNPYAIVPWVINVGSGTKAKDISNFSSRGVEGDFYKHIDVVAPGSSIISTRAPNTALGQTGLIADVNNPTYTQYYHTLSGTSMATPFVAGAAAVLLEANPDLSPDQIETILMQTASPMNYPYHVVGGGYIDVLAAVDLASKTQGQRSEFLKGITKWSSKGRWVIAADSHSLLSYSGTWSSVADEGTVGGSYKTAKVSKKSVPRVKLAFEGSAAQILYPRDPRGGLADVYVDGKNVGRISFYSTTEDDRNSFPITGLGSGLHHVEIRGVQGNVYFDGSLTEGQLYSTNTVLSETTTRFTGTMGPSAENLEIDEFAFEVGADAITVKAVIGWDGGVDIDFSLVDPDGNEVASGATLNNPEVLEFAVAKPGTYKYLVKGYATVLANYTLDSTVVTAKTTVAP</sequence>
<dbReference type="InterPro" id="IPR023828">
    <property type="entry name" value="Peptidase_S8_Ser-AS"/>
</dbReference>
<keyword evidence="10" id="KW-1185">Reference proteome</keyword>
<protein>
    <submittedName>
        <fullName evidence="9">Alkaline serine protease</fullName>
    </submittedName>
</protein>
<dbReference type="Gene3D" id="2.60.120.260">
    <property type="entry name" value="Galactose-binding domain-like"/>
    <property type="match status" value="1"/>
</dbReference>
<dbReference type="PRINTS" id="PR00723">
    <property type="entry name" value="SUBTILISIN"/>
</dbReference>
<dbReference type="InterPro" id="IPR036852">
    <property type="entry name" value="Peptidase_S8/S53_dom_sf"/>
</dbReference>
<reference evidence="9" key="2">
    <citation type="submission" date="2020-09" db="EMBL/GenBank/DDBJ databases">
        <authorList>
            <person name="Sun Q."/>
            <person name="Kim S."/>
        </authorList>
    </citation>
    <scope>NUCLEOTIDE SEQUENCE</scope>
    <source>
        <strain evidence="9">KCTC 23077</strain>
    </source>
</reference>
<dbReference type="EMBL" id="BMYD01000001">
    <property type="protein sequence ID" value="GHA70419.1"/>
    <property type="molecule type" value="Genomic_DNA"/>
</dbReference>
<dbReference type="PROSITE" id="PS00138">
    <property type="entry name" value="SUBTILASE_SER"/>
    <property type="match status" value="1"/>
</dbReference>
<evidence type="ECO:0000256" key="1">
    <source>
        <dbReference type="ARBA" id="ARBA00011073"/>
    </source>
</evidence>
<keyword evidence="2 6" id="KW-0645">Protease</keyword>
<dbReference type="PANTHER" id="PTHR43806:SF65">
    <property type="entry name" value="SERINE PROTEASE APRX"/>
    <property type="match status" value="1"/>
</dbReference>
<dbReference type="SUPFAM" id="SSF52743">
    <property type="entry name" value="Subtilisin-like"/>
    <property type="match status" value="1"/>
</dbReference>